<dbReference type="EMBL" id="FN595506">
    <property type="protein sequence ID" value="CCB49280.1"/>
    <property type="molecule type" value="Genomic_DNA"/>
</dbReference>
<evidence type="ECO:0000313" key="3">
    <source>
        <dbReference type="Proteomes" id="UP000009183"/>
    </source>
</evidence>
<organism evidence="2 3">
    <name type="scientific">Vitis vinifera</name>
    <name type="common">Grape</name>
    <dbReference type="NCBI Taxonomy" id="29760"/>
    <lineage>
        <taxon>Eukaryota</taxon>
        <taxon>Viridiplantae</taxon>
        <taxon>Streptophyta</taxon>
        <taxon>Embryophyta</taxon>
        <taxon>Tracheophyta</taxon>
        <taxon>Spermatophyta</taxon>
        <taxon>Magnoliopsida</taxon>
        <taxon>eudicotyledons</taxon>
        <taxon>Gunneridae</taxon>
        <taxon>Pentapetalae</taxon>
        <taxon>rosids</taxon>
        <taxon>Vitales</taxon>
        <taxon>Vitaceae</taxon>
        <taxon>Viteae</taxon>
        <taxon>Vitis</taxon>
    </lineage>
</organism>
<sequence length="22" mass="2571">MEAPRLLGGVQRVAYRRRGRKT</sequence>
<dbReference type="Proteomes" id="UP000009183">
    <property type="component" value="Chromosome 16"/>
</dbReference>
<reference evidence="3" key="1">
    <citation type="journal article" date="2007" name="Nature">
        <title>The grapevine genome sequence suggests ancestral hexaploidization in major angiosperm phyla.</title>
        <authorList>
            <consortium name="The French-Italian Public Consortium for Grapevine Genome Characterization."/>
            <person name="Jaillon O."/>
            <person name="Aury J.-M."/>
            <person name="Noel B."/>
            <person name="Policriti A."/>
            <person name="Clepet C."/>
            <person name="Casagrande A."/>
            <person name="Choisne N."/>
            <person name="Aubourg S."/>
            <person name="Vitulo N."/>
            <person name="Jubin C."/>
            <person name="Vezzi A."/>
            <person name="Legeai F."/>
            <person name="Hugueney P."/>
            <person name="Dasilva C."/>
            <person name="Horner D."/>
            <person name="Mica E."/>
            <person name="Jublot D."/>
            <person name="Poulain J."/>
            <person name="Bruyere C."/>
            <person name="Billault A."/>
            <person name="Segurens B."/>
            <person name="Gouyvenoux M."/>
            <person name="Ugarte E."/>
            <person name="Cattonaro F."/>
            <person name="Anthouard V."/>
            <person name="Vico V."/>
            <person name="Del Fabbro C."/>
            <person name="Alaux M."/>
            <person name="Di Gaspero G."/>
            <person name="Dumas V."/>
            <person name="Felice N."/>
            <person name="Paillard S."/>
            <person name="Juman I."/>
            <person name="Moroldo M."/>
            <person name="Scalabrin S."/>
            <person name="Canaguier A."/>
            <person name="Le Clainche I."/>
            <person name="Malacrida G."/>
            <person name="Durand E."/>
            <person name="Pesole G."/>
            <person name="Laucou V."/>
            <person name="Chatelet P."/>
            <person name="Merdinoglu D."/>
            <person name="Delledonne M."/>
            <person name="Pezzotti M."/>
            <person name="Lecharny A."/>
            <person name="Scarpelli C."/>
            <person name="Artiguenave F."/>
            <person name="Pe M.E."/>
            <person name="Valle G."/>
            <person name="Morgante M."/>
            <person name="Caboche M."/>
            <person name="Adam-Blondon A.-F."/>
            <person name="Weissenbach J."/>
            <person name="Quetier F."/>
            <person name="Wincker P."/>
        </authorList>
    </citation>
    <scope>NUCLEOTIDE SEQUENCE [LARGE SCALE GENOMIC DNA]</scope>
    <source>
        <strain evidence="3">cv. Pinot noir / PN40024</strain>
    </source>
</reference>
<dbReference type="PaxDb" id="29760-VIT_16s0022g01480.t01"/>
<keyword evidence="3" id="KW-1185">Reference proteome</keyword>
<feature type="region of interest" description="Disordered" evidence="1">
    <location>
        <begin position="1"/>
        <end position="22"/>
    </location>
</feature>
<name>F6HAM3_VITVI</name>
<dbReference type="AlphaFoldDB" id="F6HAM3"/>
<dbReference type="HOGENOM" id="CLU_3425438_0_0_1"/>
<accession>F6HAM3</accession>
<proteinExistence type="predicted"/>
<gene>
    <name evidence="2" type="ordered locus">VIT_16s0022g01480</name>
</gene>
<protein>
    <submittedName>
        <fullName evidence="2">Uncharacterized protein</fullName>
    </submittedName>
</protein>
<evidence type="ECO:0000313" key="2">
    <source>
        <dbReference type="EMBL" id="CCB49280.1"/>
    </source>
</evidence>
<evidence type="ECO:0000256" key="1">
    <source>
        <dbReference type="SAM" id="MobiDB-lite"/>
    </source>
</evidence>
<dbReference type="InParanoid" id="F6HAM3"/>